<reference evidence="2 3" key="1">
    <citation type="submission" date="2020-03" db="EMBL/GenBank/DDBJ databases">
        <title>Genomic Encyclopedia of Type Strains, Phase IV (KMG-IV): sequencing the most valuable type-strain genomes for metagenomic binning, comparative biology and taxonomic classification.</title>
        <authorList>
            <person name="Goeker M."/>
        </authorList>
    </citation>
    <scope>NUCLEOTIDE SEQUENCE [LARGE SCALE GENOMIC DNA]</scope>
    <source>
        <strain evidence="2 3">DSM 24233</strain>
    </source>
</reference>
<organism evidence="2 3">
    <name type="scientific">Desulfobaculum xiamenense</name>
    <dbReference type="NCBI Taxonomy" id="995050"/>
    <lineage>
        <taxon>Bacteria</taxon>
        <taxon>Pseudomonadati</taxon>
        <taxon>Thermodesulfobacteriota</taxon>
        <taxon>Desulfovibrionia</taxon>
        <taxon>Desulfovibrionales</taxon>
        <taxon>Desulfovibrionaceae</taxon>
        <taxon>Desulfobaculum</taxon>
    </lineage>
</organism>
<evidence type="ECO:0000313" key="3">
    <source>
        <dbReference type="Proteomes" id="UP000580856"/>
    </source>
</evidence>
<dbReference type="EMBL" id="JAATJA010000001">
    <property type="protein sequence ID" value="NJB67443.1"/>
    <property type="molecule type" value="Genomic_DNA"/>
</dbReference>
<keyword evidence="3" id="KW-1185">Reference proteome</keyword>
<proteinExistence type="predicted"/>
<evidence type="ECO:0000313" key="2">
    <source>
        <dbReference type="EMBL" id="NJB67443.1"/>
    </source>
</evidence>
<name>A0A846QMI0_9BACT</name>
<comment type="caution">
    <text evidence="2">The sequence shown here is derived from an EMBL/GenBank/DDBJ whole genome shotgun (WGS) entry which is preliminary data.</text>
</comment>
<feature type="transmembrane region" description="Helical" evidence="1">
    <location>
        <begin position="33"/>
        <end position="50"/>
    </location>
</feature>
<protein>
    <submittedName>
        <fullName evidence="2">Uncharacterized protein</fullName>
    </submittedName>
</protein>
<keyword evidence="1" id="KW-0472">Membrane</keyword>
<dbReference type="Proteomes" id="UP000580856">
    <property type="component" value="Unassembled WGS sequence"/>
</dbReference>
<keyword evidence="1" id="KW-1133">Transmembrane helix</keyword>
<evidence type="ECO:0000256" key="1">
    <source>
        <dbReference type="SAM" id="Phobius"/>
    </source>
</evidence>
<gene>
    <name evidence="2" type="ORF">GGQ74_001083</name>
</gene>
<dbReference type="AlphaFoldDB" id="A0A846QMI0"/>
<sequence length="252" mass="28846">MTYEHDRIISMDQLQSVLDGEVRRERRARNRNMVLGVLVFVGLWWYLGWIHSNLAQMMDEGELAALLGDYAEAELLPKAKPVLEEFLLERVPAGVDEMSRAAVAELPELRKEMLQAFALPIEAELAELDERMAEEIGRELADSRPRIERILRNLPEDERRQQMAEELAALFRTHYTVQSREMVRDFRRDLGAAESRIRHLLTSPPSELTPDQRQRRELILLAMATAESTFAGEGSSIIDVLLTAIYEGMASE</sequence>
<accession>A0A846QMI0</accession>
<keyword evidence="1" id="KW-0812">Transmembrane</keyword>
<dbReference type="RefSeq" id="WP_167940499.1">
    <property type="nucleotide sequence ID" value="NZ_JAATJA010000001.1"/>
</dbReference>